<reference evidence="2" key="1">
    <citation type="journal article" date="2020" name="mSystems">
        <title>Genome- and Community-Level Interaction Insights into Carbon Utilization and Element Cycling Functions of Hydrothermarchaeota in Hydrothermal Sediment.</title>
        <authorList>
            <person name="Zhou Z."/>
            <person name="Liu Y."/>
            <person name="Xu W."/>
            <person name="Pan J."/>
            <person name="Luo Z.H."/>
            <person name="Li M."/>
        </authorList>
    </citation>
    <scope>NUCLEOTIDE SEQUENCE [LARGE SCALE GENOMIC DNA]</scope>
    <source>
        <strain evidence="2">HyVt-570</strain>
    </source>
</reference>
<evidence type="ECO:0000256" key="1">
    <source>
        <dbReference type="SAM" id="SignalP"/>
    </source>
</evidence>
<sequence>MRNRLIALAVLGFLTVLLAGCPQTQPPDFVLEPSVTGVQVHQGGSATAVLRIEPRGNFSGTVTISLKMQDGSDLPAGITYSPSTVDVSGSTAEVSLQIDVAASVPVGEYRTNLTATSGSISHSVGFKITVVPPAGTLDESFGSGGVTVLNDLTQEQGENDFGYSLAFGDDGAIFVLGRSGDHLVVTKLDDKGQPVNDFASVGVLLLADLRSGEDGRNLDLDRAILPLFGGDFLTAGYAYDATNQDDLLLAMFDQDGNFVSSFGSGGIKTYDNLLYGGSGHANERAFSLAPDAGGVWIGGMAFQDDAVKEQALVMKVDLSNPDSPVRAGFGGPGGSSEYAYSVQALTNGAFFGGATNDGGQQGAWLRVDENLADQGHGSLPDFRGGRLTSVAKDDQGRFLLAGYASNGSDLDIVVERTKPDGTLDTDFGNGGKAQFDAVGGSPGSDLAYSLAVDGQGNILVAGRTFVSGHGNDLVVLRLEPDGSLDPSFGNGGVFTYDGGNGDDGAFEVALDGSGRPVVVGYSENAGGDYDMLALRLVP</sequence>
<feature type="chain" id="PRO_5027788159" evidence="1">
    <location>
        <begin position="20"/>
        <end position="538"/>
    </location>
</feature>
<name>A0A7C4VAZ5_9DEIN</name>
<protein>
    <submittedName>
        <fullName evidence="2">Uncharacterized protein</fullName>
    </submittedName>
</protein>
<dbReference type="Gene3D" id="2.80.10.50">
    <property type="match status" value="1"/>
</dbReference>
<dbReference type="NCBIfam" id="TIGR02608">
    <property type="entry name" value="delta_60_rpt"/>
    <property type="match status" value="3"/>
</dbReference>
<evidence type="ECO:0000313" key="2">
    <source>
        <dbReference type="EMBL" id="HGY08706.1"/>
    </source>
</evidence>
<organism evidence="2">
    <name type="scientific">Oceanithermus profundus</name>
    <dbReference type="NCBI Taxonomy" id="187137"/>
    <lineage>
        <taxon>Bacteria</taxon>
        <taxon>Thermotogati</taxon>
        <taxon>Deinococcota</taxon>
        <taxon>Deinococci</taxon>
        <taxon>Thermales</taxon>
        <taxon>Thermaceae</taxon>
        <taxon>Oceanithermus</taxon>
    </lineage>
</organism>
<dbReference type="InterPro" id="IPR013431">
    <property type="entry name" value="Delta_60_rpt"/>
</dbReference>
<dbReference type="Pfam" id="PF17164">
    <property type="entry name" value="DUF5122"/>
    <property type="match status" value="2"/>
</dbReference>
<dbReference type="PROSITE" id="PS51257">
    <property type="entry name" value="PROKAR_LIPOPROTEIN"/>
    <property type="match status" value="1"/>
</dbReference>
<feature type="signal peptide" evidence="1">
    <location>
        <begin position="1"/>
        <end position="19"/>
    </location>
</feature>
<comment type="caution">
    <text evidence="2">The sequence shown here is derived from an EMBL/GenBank/DDBJ whole genome shotgun (WGS) entry which is preliminary data.</text>
</comment>
<accession>A0A7C4VAZ5</accession>
<dbReference type="EMBL" id="DRPZ01000041">
    <property type="protein sequence ID" value="HGY08706.1"/>
    <property type="molecule type" value="Genomic_DNA"/>
</dbReference>
<dbReference type="AlphaFoldDB" id="A0A7C4VAZ5"/>
<dbReference type="Proteomes" id="UP000885759">
    <property type="component" value="Unassembled WGS sequence"/>
</dbReference>
<gene>
    <name evidence="2" type="ORF">ENK37_01435</name>
</gene>
<proteinExistence type="predicted"/>
<keyword evidence="1" id="KW-0732">Signal</keyword>